<gene>
    <name evidence="2" type="ORF">L3Y34_009198</name>
</gene>
<reference evidence="2 3" key="1">
    <citation type="submission" date="2022-02" db="EMBL/GenBank/DDBJ databases">
        <title>Chromosome-level reference genomes for two strains of Caenorhabditis briggsae: an improved platform for comparative genomics.</title>
        <authorList>
            <person name="Stevens L."/>
            <person name="Andersen E.C."/>
        </authorList>
    </citation>
    <scope>NUCLEOTIDE SEQUENCE [LARGE SCALE GENOMIC DNA]</scope>
    <source>
        <strain evidence="2">QX1410_ONT</strain>
        <tissue evidence="2">Whole-organism</tissue>
    </source>
</reference>
<evidence type="ECO:0000256" key="1">
    <source>
        <dbReference type="SAM" id="SignalP"/>
    </source>
</evidence>
<feature type="signal peptide" evidence="1">
    <location>
        <begin position="1"/>
        <end position="17"/>
    </location>
</feature>
<sequence>MFKALLGVSALVLAVSCFPPGWPTAEEVKSEMQATGMSSQAADGVIKIAVDFDPKKTSEGEKIREAARATFHKFMDQVDAYMKTQSQADQTAYEAFKAEKKADFDARLVEKKLGRQ</sequence>
<dbReference type="Proteomes" id="UP000827892">
    <property type="component" value="Chromosome V"/>
</dbReference>
<dbReference type="PANTHER" id="PTHR33272:SF10">
    <property type="entry name" value="INHIBITOR_I29 DOMAIN-CONTAINING PROTEIN"/>
    <property type="match status" value="1"/>
</dbReference>
<proteinExistence type="predicted"/>
<keyword evidence="1" id="KW-0732">Signal</keyword>
<organism evidence="2 3">
    <name type="scientific">Caenorhabditis briggsae</name>
    <dbReference type="NCBI Taxonomy" id="6238"/>
    <lineage>
        <taxon>Eukaryota</taxon>
        <taxon>Metazoa</taxon>
        <taxon>Ecdysozoa</taxon>
        <taxon>Nematoda</taxon>
        <taxon>Chromadorea</taxon>
        <taxon>Rhabditida</taxon>
        <taxon>Rhabditina</taxon>
        <taxon>Rhabditomorpha</taxon>
        <taxon>Rhabditoidea</taxon>
        <taxon>Rhabditidae</taxon>
        <taxon>Peloderinae</taxon>
        <taxon>Caenorhabditis</taxon>
    </lineage>
</organism>
<dbReference type="Pfam" id="PF14747">
    <property type="entry name" value="DUF4473"/>
    <property type="match status" value="1"/>
</dbReference>
<dbReference type="InterPro" id="IPR027913">
    <property type="entry name" value="DUF4473"/>
</dbReference>
<protein>
    <submittedName>
        <fullName evidence="2">Uncharacterized protein</fullName>
    </submittedName>
</protein>
<dbReference type="EMBL" id="CP090895">
    <property type="protein sequence ID" value="ULT91416.1"/>
    <property type="molecule type" value="Genomic_DNA"/>
</dbReference>
<evidence type="ECO:0000313" key="3">
    <source>
        <dbReference type="Proteomes" id="UP000827892"/>
    </source>
</evidence>
<dbReference type="PANTHER" id="PTHR33272">
    <property type="entry name" value="PROTEIN CBG22877-RELATED"/>
    <property type="match status" value="1"/>
</dbReference>
<dbReference type="AlphaFoldDB" id="A0AAE9A207"/>
<name>A0AAE9A207_CAEBR</name>
<feature type="chain" id="PRO_5042108040" evidence="1">
    <location>
        <begin position="18"/>
        <end position="116"/>
    </location>
</feature>
<dbReference type="PROSITE" id="PS51257">
    <property type="entry name" value="PROKAR_LIPOPROTEIN"/>
    <property type="match status" value="1"/>
</dbReference>
<evidence type="ECO:0000313" key="2">
    <source>
        <dbReference type="EMBL" id="ULT91416.1"/>
    </source>
</evidence>
<accession>A0AAE9A207</accession>